<proteinExistence type="predicted"/>
<dbReference type="InterPro" id="IPR001841">
    <property type="entry name" value="Znf_RING"/>
</dbReference>
<feature type="zinc finger region" description="C3H1-type" evidence="5">
    <location>
        <begin position="173"/>
        <end position="208"/>
    </location>
</feature>
<dbReference type="PANTHER" id="PTHR11224">
    <property type="entry name" value="MAKORIN-RELATED"/>
    <property type="match status" value="1"/>
</dbReference>
<dbReference type="PROSITE" id="PS00518">
    <property type="entry name" value="ZF_RING_1"/>
    <property type="match status" value="1"/>
</dbReference>
<feature type="domain" description="RING-type" evidence="7">
    <location>
        <begin position="94"/>
        <end position="145"/>
    </location>
</feature>
<evidence type="ECO:0000256" key="6">
    <source>
        <dbReference type="SAM" id="MobiDB-lite"/>
    </source>
</evidence>
<dbReference type="EMBL" id="KN838545">
    <property type="protein sequence ID" value="KIK07726.1"/>
    <property type="molecule type" value="Genomic_DNA"/>
</dbReference>
<feature type="domain" description="C3H1-type" evidence="8">
    <location>
        <begin position="9"/>
        <end position="37"/>
    </location>
</feature>
<evidence type="ECO:0000256" key="3">
    <source>
        <dbReference type="ARBA" id="ARBA00022771"/>
    </source>
</evidence>
<feature type="compositionally biased region" description="Acidic residues" evidence="6">
    <location>
        <begin position="449"/>
        <end position="459"/>
    </location>
</feature>
<name>A0A0C9XRT5_9AGAR</name>
<gene>
    <name evidence="9" type="ORF">K443DRAFT_672987</name>
</gene>
<dbReference type="OrthoDB" id="250836at2759"/>
<feature type="compositionally biased region" description="Low complexity" evidence="6">
    <location>
        <begin position="439"/>
        <end position="448"/>
    </location>
</feature>
<dbReference type="GO" id="GO:0000209">
    <property type="term" value="P:protein polyubiquitination"/>
    <property type="evidence" value="ECO:0007669"/>
    <property type="project" value="InterPro"/>
</dbReference>
<dbReference type="Gene3D" id="4.10.1000.10">
    <property type="entry name" value="Zinc finger, CCCH-type"/>
    <property type="match status" value="1"/>
</dbReference>
<keyword evidence="10" id="KW-1185">Reference proteome</keyword>
<keyword evidence="1" id="KW-0808">Transferase</keyword>
<dbReference type="SMART" id="SM00184">
    <property type="entry name" value="RING"/>
    <property type="match status" value="1"/>
</dbReference>
<reference evidence="9 10" key="1">
    <citation type="submission" date="2014-04" db="EMBL/GenBank/DDBJ databases">
        <authorList>
            <consortium name="DOE Joint Genome Institute"/>
            <person name="Kuo A."/>
            <person name="Kohler A."/>
            <person name="Nagy L.G."/>
            <person name="Floudas D."/>
            <person name="Copeland A."/>
            <person name="Barry K.W."/>
            <person name="Cichocki N."/>
            <person name="Veneault-Fourrey C."/>
            <person name="LaButti K."/>
            <person name="Lindquist E.A."/>
            <person name="Lipzen A."/>
            <person name="Lundell T."/>
            <person name="Morin E."/>
            <person name="Murat C."/>
            <person name="Sun H."/>
            <person name="Tunlid A."/>
            <person name="Henrissat B."/>
            <person name="Grigoriev I.V."/>
            <person name="Hibbett D.S."/>
            <person name="Martin F."/>
            <person name="Nordberg H.P."/>
            <person name="Cantor M.N."/>
            <person name="Hua S.X."/>
        </authorList>
    </citation>
    <scope>NUCLEOTIDE SEQUENCE [LARGE SCALE GENOMIC DNA]</scope>
    <source>
        <strain evidence="9 10">LaAM-08-1</strain>
    </source>
</reference>
<feature type="zinc finger region" description="C3H1-type" evidence="5">
    <location>
        <begin position="52"/>
        <end position="79"/>
    </location>
</feature>
<reference evidence="10" key="2">
    <citation type="submission" date="2015-01" db="EMBL/GenBank/DDBJ databases">
        <title>Evolutionary Origins and Diversification of the Mycorrhizal Mutualists.</title>
        <authorList>
            <consortium name="DOE Joint Genome Institute"/>
            <consortium name="Mycorrhizal Genomics Consortium"/>
            <person name="Kohler A."/>
            <person name="Kuo A."/>
            <person name="Nagy L.G."/>
            <person name="Floudas D."/>
            <person name="Copeland A."/>
            <person name="Barry K.W."/>
            <person name="Cichocki N."/>
            <person name="Veneault-Fourrey C."/>
            <person name="LaButti K."/>
            <person name="Lindquist E.A."/>
            <person name="Lipzen A."/>
            <person name="Lundell T."/>
            <person name="Morin E."/>
            <person name="Murat C."/>
            <person name="Riley R."/>
            <person name="Ohm R."/>
            <person name="Sun H."/>
            <person name="Tunlid A."/>
            <person name="Henrissat B."/>
            <person name="Grigoriev I.V."/>
            <person name="Hibbett D.S."/>
            <person name="Martin F."/>
        </authorList>
    </citation>
    <scope>NUCLEOTIDE SEQUENCE [LARGE SCALE GENOMIC DNA]</scope>
    <source>
        <strain evidence="10">LaAM-08-1</strain>
    </source>
</reference>
<dbReference type="GO" id="GO:0061630">
    <property type="term" value="F:ubiquitin protein ligase activity"/>
    <property type="evidence" value="ECO:0007669"/>
    <property type="project" value="InterPro"/>
</dbReference>
<dbReference type="InterPro" id="IPR036855">
    <property type="entry name" value="Znf_CCCH_sf"/>
</dbReference>
<dbReference type="HOGENOM" id="CLU_029632_0_0_1"/>
<feature type="region of interest" description="Disordered" evidence="6">
    <location>
        <begin position="488"/>
        <end position="546"/>
    </location>
</feature>
<feature type="domain" description="C3H1-type" evidence="8">
    <location>
        <begin position="173"/>
        <end position="208"/>
    </location>
</feature>
<evidence type="ECO:0000259" key="7">
    <source>
        <dbReference type="PROSITE" id="PS50089"/>
    </source>
</evidence>
<dbReference type="InterPro" id="IPR018957">
    <property type="entry name" value="Znf_C3HC4_RING-type"/>
</dbReference>
<evidence type="ECO:0000256" key="1">
    <source>
        <dbReference type="ARBA" id="ARBA00022679"/>
    </source>
</evidence>
<feature type="zinc finger region" description="C3H1-type" evidence="5">
    <location>
        <begin position="9"/>
        <end position="37"/>
    </location>
</feature>
<dbReference type="SUPFAM" id="SSF57850">
    <property type="entry name" value="RING/U-box"/>
    <property type="match status" value="1"/>
</dbReference>
<protein>
    <recommendedName>
        <fullName evidence="11">RING-type E3 ubiquitin transferase</fullName>
    </recommendedName>
</protein>
<dbReference type="Pfam" id="PF00642">
    <property type="entry name" value="zf-CCCH"/>
    <property type="match status" value="1"/>
</dbReference>
<dbReference type="PROSITE" id="PS50089">
    <property type="entry name" value="ZF_RING_2"/>
    <property type="match status" value="1"/>
</dbReference>
<evidence type="ECO:0000313" key="10">
    <source>
        <dbReference type="Proteomes" id="UP000054477"/>
    </source>
</evidence>
<keyword evidence="4 5" id="KW-0862">Zinc</keyword>
<evidence type="ECO:0000256" key="2">
    <source>
        <dbReference type="ARBA" id="ARBA00022723"/>
    </source>
</evidence>
<feature type="compositionally biased region" description="Acidic residues" evidence="6">
    <location>
        <begin position="536"/>
        <end position="545"/>
    </location>
</feature>
<dbReference type="Gene3D" id="3.30.40.10">
    <property type="entry name" value="Zinc/RING finger domain, C3HC4 (zinc finger)"/>
    <property type="match status" value="1"/>
</dbReference>
<dbReference type="InterPro" id="IPR017907">
    <property type="entry name" value="Znf_RING_CS"/>
</dbReference>
<dbReference type="GO" id="GO:0008270">
    <property type="term" value="F:zinc ion binding"/>
    <property type="evidence" value="ECO:0007669"/>
    <property type="project" value="UniProtKB-KW"/>
</dbReference>
<feature type="domain" description="C3H1-type" evidence="8">
    <location>
        <begin position="52"/>
        <end position="79"/>
    </location>
</feature>
<dbReference type="InterPro" id="IPR045072">
    <property type="entry name" value="MKRN-like"/>
</dbReference>
<organism evidence="9 10">
    <name type="scientific">Laccaria amethystina LaAM-08-1</name>
    <dbReference type="NCBI Taxonomy" id="1095629"/>
    <lineage>
        <taxon>Eukaryota</taxon>
        <taxon>Fungi</taxon>
        <taxon>Dikarya</taxon>
        <taxon>Basidiomycota</taxon>
        <taxon>Agaricomycotina</taxon>
        <taxon>Agaricomycetes</taxon>
        <taxon>Agaricomycetidae</taxon>
        <taxon>Agaricales</taxon>
        <taxon>Agaricineae</taxon>
        <taxon>Hydnangiaceae</taxon>
        <taxon>Laccaria</taxon>
    </lineage>
</organism>
<dbReference type="SUPFAM" id="SSF90229">
    <property type="entry name" value="CCCH zinc finger"/>
    <property type="match status" value="1"/>
</dbReference>
<feature type="region of interest" description="Disordered" evidence="6">
    <location>
        <begin position="393"/>
        <end position="472"/>
    </location>
</feature>
<dbReference type="SMART" id="SM00356">
    <property type="entry name" value="ZnF_C3H1"/>
    <property type="match status" value="3"/>
</dbReference>
<evidence type="ECO:0000256" key="5">
    <source>
        <dbReference type="PROSITE-ProRule" id="PRU00723"/>
    </source>
</evidence>
<accession>A0A0C9XRT5</accession>
<dbReference type="Pfam" id="PF00097">
    <property type="entry name" value="zf-C3HC4"/>
    <property type="match status" value="1"/>
</dbReference>
<evidence type="ECO:0008006" key="11">
    <source>
        <dbReference type="Google" id="ProtNLM"/>
    </source>
</evidence>
<keyword evidence="3 5" id="KW-0863">Zinc-finger</keyword>
<sequence length="653" mass="72357">MSFPRPVTSKSRGVCRYYNSPRGCFAGNSCKFLHGVPVQEIGQNDQPLLTPYDQAKECRYYQRGFCKRGELCWFKHVDSHHSQANILEEEDQLCSVCFEKPVTFGLLEGCNHIFCIGCIKKWRDPSGKPGDVVESGNTKKCPMCRTSSRFITPSSKFYIGGEKADVIKAYQASMGRVTCRYFQTSQAKNKNKPLCPFGKDCFYKHVNEDGTPFQFQAGVDVSMRRYRAANGMEDNDFLPSFFPFPLDVDSFSLLDAEGVNIAMNHLDFSAPRNGQRRNVERLRRLNVGIQDSEVPATTERLREVGRSLEMLNNAIHEGATLETLNVAVEALRMGLGRLERGQRNGSGGGIFRRHYAENGDIEEDAEEDEVMERLETLADQMLASINVLRAHSNSPPPLEPIDETIAIETRPPRLTPDEEFFGLERDFGGSESSDDSMPDLRSVSNSSDSDCDESDEDAEEIHGINGGTSFHPHDLRFDIAGSLRAEEATARRGGRSSLSILNRGLSPATQRTVAQDGDTGRFSTVVGSEEQRDVNTDIEDDEGSSNEEVAATIAVPPTTLSMPDPPFVTDGRGRVVWTSPGENVRNDESNELIVPPGQRATVASANGEFNGDVRGRVIETSSEGQASEETAVDVRDMDRPRRSLLGRIIDAFF</sequence>
<dbReference type="AlphaFoldDB" id="A0A0C9XRT5"/>
<evidence type="ECO:0000256" key="4">
    <source>
        <dbReference type="ARBA" id="ARBA00022833"/>
    </source>
</evidence>
<dbReference type="PANTHER" id="PTHR11224:SF10">
    <property type="entry name" value="IP09428P-RELATED"/>
    <property type="match status" value="1"/>
</dbReference>
<keyword evidence="2 5" id="KW-0479">Metal-binding</keyword>
<dbReference type="InterPro" id="IPR013083">
    <property type="entry name" value="Znf_RING/FYVE/PHD"/>
</dbReference>
<evidence type="ECO:0000313" key="9">
    <source>
        <dbReference type="EMBL" id="KIK07726.1"/>
    </source>
</evidence>
<dbReference type="STRING" id="1095629.A0A0C9XRT5"/>
<dbReference type="PROSITE" id="PS50103">
    <property type="entry name" value="ZF_C3H1"/>
    <property type="match status" value="3"/>
</dbReference>
<dbReference type="Proteomes" id="UP000054477">
    <property type="component" value="Unassembled WGS sequence"/>
</dbReference>
<evidence type="ECO:0000259" key="8">
    <source>
        <dbReference type="PROSITE" id="PS50103"/>
    </source>
</evidence>
<dbReference type="InterPro" id="IPR000571">
    <property type="entry name" value="Znf_CCCH"/>
</dbReference>